<dbReference type="Proteomes" id="UP000008710">
    <property type="component" value="Plasmid pRHL1"/>
</dbReference>
<organism evidence="2 3">
    <name type="scientific">Rhodococcus jostii (strain RHA1)</name>
    <dbReference type="NCBI Taxonomy" id="101510"/>
    <lineage>
        <taxon>Bacteria</taxon>
        <taxon>Bacillati</taxon>
        <taxon>Actinomycetota</taxon>
        <taxon>Actinomycetes</taxon>
        <taxon>Mycobacteriales</taxon>
        <taxon>Nocardiaceae</taxon>
        <taxon>Rhodococcus</taxon>
    </lineage>
</organism>
<feature type="region of interest" description="Disordered" evidence="1">
    <location>
        <begin position="1"/>
        <end position="94"/>
    </location>
</feature>
<accession>Q0RXN6</accession>
<dbReference type="AlphaFoldDB" id="Q0RXN6"/>
<feature type="compositionally biased region" description="Low complexity" evidence="1">
    <location>
        <begin position="42"/>
        <end position="51"/>
    </location>
</feature>
<keyword evidence="2" id="KW-0614">Plasmid</keyword>
<name>Q0RXN6_RHOJR</name>
<dbReference type="KEGG" id="rha:RHA1_ro08906"/>
<dbReference type="HOGENOM" id="CLU_2384220_0_0_11"/>
<geneLocation type="plasmid" evidence="2 3">
    <name>pRHL1</name>
</geneLocation>
<sequence length="94" mass="10486">MGERRGRPGSRAPIPVQRSIVERASPERVGDVLLYMTRAMTTDKTTPTASPTPSPSHRGDRQRRPQMCEHEAHHHQLLPGRASPTKSLVNPEET</sequence>
<evidence type="ECO:0000313" key="3">
    <source>
        <dbReference type="Proteomes" id="UP000008710"/>
    </source>
</evidence>
<feature type="compositionally biased region" description="Basic and acidic residues" evidence="1">
    <location>
        <begin position="57"/>
        <end position="74"/>
    </location>
</feature>
<proteinExistence type="predicted"/>
<reference evidence="3" key="1">
    <citation type="journal article" date="2006" name="Proc. Natl. Acad. Sci. U.S.A.">
        <title>The complete genome of Rhodococcus sp. RHA1 provides insights into a catabolic powerhouse.</title>
        <authorList>
            <person name="McLeod M.P."/>
            <person name="Warren R.L."/>
            <person name="Hsiao W.W.L."/>
            <person name="Araki N."/>
            <person name="Myhre M."/>
            <person name="Fernandes C."/>
            <person name="Miyazawa D."/>
            <person name="Wong W."/>
            <person name="Lillquist A.L."/>
            <person name="Wang D."/>
            <person name="Dosanjh M."/>
            <person name="Hara H."/>
            <person name="Petrescu A."/>
            <person name="Morin R.D."/>
            <person name="Yang G."/>
            <person name="Stott J.M."/>
            <person name="Schein J.E."/>
            <person name="Shin H."/>
            <person name="Smailus D."/>
            <person name="Siddiqui A.S."/>
            <person name="Marra M.A."/>
            <person name="Jones S.J.M."/>
            <person name="Holt R."/>
            <person name="Brinkman F.S.L."/>
            <person name="Miyauchi K."/>
            <person name="Fukuda M."/>
            <person name="Davies J.E."/>
            <person name="Mohn W.W."/>
            <person name="Eltis L.D."/>
        </authorList>
    </citation>
    <scope>NUCLEOTIDE SEQUENCE [LARGE SCALE GENOMIC DNA]</scope>
    <source>
        <strain evidence="3">RHA1</strain>
    </source>
</reference>
<protein>
    <submittedName>
        <fullName evidence="2">Uncharacterized protein</fullName>
    </submittedName>
</protein>
<dbReference type="EMBL" id="CP000432">
    <property type="protein sequence ID" value="ABG99950.1"/>
    <property type="molecule type" value="Genomic_DNA"/>
</dbReference>
<gene>
    <name evidence="2" type="ordered locus">RHA1_ro08906</name>
</gene>
<evidence type="ECO:0000313" key="2">
    <source>
        <dbReference type="EMBL" id="ABG99950.1"/>
    </source>
</evidence>
<feature type="compositionally biased region" description="Basic and acidic residues" evidence="1">
    <location>
        <begin position="20"/>
        <end position="30"/>
    </location>
</feature>
<evidence type="ECO:0000256" key="1">
    <source>
        <dbReference type="SAM" id="MobiDB-lite"/>
    </source>
</evidence>